<evidence type="ECO:0000313" key="9">
    <source>
        <dbReference type="EMBL" id="MBO2450607.1"/>
    </source>
</evidence>
<dbReference type="PANTHER" id="PTHR30572">
    <property type="entry name" value="MEMBRANE COMPONENT OF TRANSPORTER-RELATED"/>
    <property type="match status" value="1"/>
</dbReference>
<reference evidence="9" key="1">
    <citation type="submission" date="2021-03" db="EMBL/GenBank/DDBJ databases">
        <authorList>
            <person name="Kanchanasin P."/>
            <person name="Saeng-In P."/>
            <person name="Phongsopitanun W."/>
            <person name="Yuki M."/>
            <person name="Kudo T."/>
            <person name="Ohkuma M."/>
            <person name="Tanasupawat S."/>
        </authorList>
    </citation>
    <scope>NUCLEOTIDE SEQUENCE</scope>
    <source>
        <strain evidence="9">GKU 128</strain>
    </source>
</reference>
<feature type="transmembrane region" description="Helical" evidence="7">
    <location>
        <begin position="497"/>
        <end position="519"/>
    </location>
</feature>
<keyword evidence="3 7" id="KW-0812">Transmembrane</keyword>
<organism evidence="9 10">
    <name type="scientific">Actinomadura barringtoniae</name>
    <dbReference type="NCBI Taxonomy" id="1427535"/>
    <lineage>
        <taxon>Bacteria</taxon>
        <taxon>Bacillati</taxon>
        <taxon>Actinomycetota</taxon>
        <taxon>Actinomycetes</taxon>
        <taxon>Streptosporangiales</taxon>
        <taxon>Thermomonosporaceae</taxon>
        <taxon>Actinomadura</taxon>
    </lineage>
</organism>
<proteinExistence type="inferred from homology"/>
<feature type="transmembrane region" description="Helical" evidence="7">
    <location>
        <begin position="838"/>
        <end position="861"/>
    </location>
</feature>
<evidence type="ECO:0000256" key="3">
    <source>
        <dbReference type="ARBA" id="ARBA00022692"/>
    </source>
</evidence>
<dbReference type="GO" id="GO:0022857">
    <property type="term" value="F:transmembrane transporter activity"/>
    <property type="evidence" value="ECO:0007669"/>
    <property type="project" value="TreeGrafter"/>
</dbReference>
<feature type="transmembrane region" description="Helical" evidence="7">
    <location>
        <begin position="376"/>
        <end position="396"/>
    </location>
</feature>
<evidence type="ECO:0000313" key="10">
    <source>
        <dbReference type="Proteomes" id="UP000669179"/>
    </source>
</evidence>
<feature type="transmembrane region" description="Helical" evidence="7">
    <location>
        <begin position="451"/>
        <end position="476"/>
    </location>
</feature>
<dbReference type="Proteomes" id="UP000669179">
    <property type="component" value="Unassembled WGS sequence"/>
</dbReference>
<keyword evidence="4 7" id="KW-1133">Transmembrane helix</keyword>
<evidence type="ECO:0000256" key="1">
    <source>
        <dbReference type="ARBA" id="ARBA00004651"/>
    </source>
</evidence>
<evidence type="ECO:0000256" key="6">
    <source>
        <dbReference type="ARBA" id="ARBA00038076"/>
    </source>
</evidence>
<feature type="transmembrane region" description="Helical" evidence="7">
    <location>
        <begin position="282"/>
        <end position="307"/>
    </location>
</feature>
<comment type="caution">
    <text evidence="9">The sequence shown here is derived from an EMBL/GenBank/DDBJ whole genome shotgun (WGS) entry which is preliminary data.</text>
</comment>
<accession>A0A939T8R6</accession>
<keyword evidence="10" id="KW-1185">Reference proteome</keyword>
<feature type="transmembrane region" description="Helical" evidence="7">
    <location>
        <begin position="735"/>
        <end position="763"/>
    </location>
</feature>
<gene>
    <name evidence="9" type="ORF">J4573_26125</name>
</gene>
<dbReference type="Pfam" id="PF02687">
    <property type="entry name" value="FtsX"/>
    <property type="match status" value="1"/>
</dbReference>
<comment type="similarity">
    <text evidence="6">Belongs to the ABC-4 integral membrane protein family.</text>
</comment>
<keyword evidence="2" id="KW-1003">Cell membrane</keyword>
<keyword evidence="5 7" id="KW-0472">Membrane</keyword>
<feature type="transmembrane region" description="Helical" evidence="7">
    <location>
        <begin position="423"/>
        <end position="445"/>
    </location>
</feature>
<evidence type="ECO:0000256" key="4">
    <source>
        <dbReference type="ARBA" id="ARBA00022989"/>
    </source>
</evidence>
<dbReference type="EMBL" id="JAGEOJ010000010">
    <property type="protein sequence ID" value="MBO2450607.1"/>
    <property type="molecule type" value="Genomic_DNA"/>
</dbReference>
<feature type="transmembrane region" description="Helical" evidence="7">
    <location>
        <begin position="784"/>
        <end position="807"/>
    </location>
</feature>
<dbReference type="RefSeq" id="WP_208258454.1">
    <property type="nucleotide sequence ID" value="NZ_JAGEOJ010000010.1"/>
</dbReference>
<evidence type="ECO:0000256" key="7">
    <source>
        <dbReference type="SAM" id="Phobius"/>
    </source>
</evidence>
<evidence type="ECO:0000259" key="8">
    <source>
        <dbReference type="Pfam" id="PF02687"/>
    </source>
</evidence>
<evidence type="ECO:0000256" key="2">
    <source>
        <dbReference type="ARBA" id="ARBA00022475"/>
    </source>
</evidence>
<dbReference type="InterPro" id="IPR003838">
    <property type="entry name" value="ABC3_permease_C"/>
</dbReference>
<protein>
    <submittedName>
        <fullName evidence="9">FtsX-like permease family protein</fullName>
    </submittedName>
</protein>
<dbReference type="PANTHER" id="PTHR30572:SF4">
    <property type="entry name" value="ABC TRANSPORTER PERMEASE YTRF"/>
    <property type="match status" value="1"/>
</dbReference>
<dbReference type="InterPro" id="IPR050250">
    <property type="entry name" value="Macrolide_Exporter_MacB"/>
</dbReference>
<feature type="transmembrane region" description="Helical" evidence="7">
    <location>
        <begin position="327"/>
        <end position="356"/>
    </location>
</feature>
<sequence length="874" mass="90468">MRGLAVALRLARRDALRAKGRTALVLCMIGLPVMTIVAMAVLLKTSQWSDREALPYTLGHADARVIGQAHQAIAQASPLEYNAMVDVPGQSPPDSGRPWTTQEITAGLAARLGPGTRAIPINDTAVVTLATAKGPRMLATVEVDLRDPLAGRLMRITQGRAPASPDEIAVAPSMRKRGIGIGSTVRIDDQGMTKRVSGFVEDPRAPRVNKAVALPGSLPKSAAAGDDEYLVGSPRPVTWQDVLALNKTGLGVLSRQVVKHPPPHSDVPTGSAFTMDQAGGPVVVAMAVAMIVMEVVLLAGPAFAVGIKRQRRQLALLAASGGSPNHLKAVVLAGGLVLGGAASLVGAAAGLFAAALIKPAVLDIWGVAFGPYEVPWALVAAPVVLGLVSGVLAAYAPALQAARMNVVAALTGRRDQARGRRGWPVLGAVLMVAGAGLCLAGARLWHEIGAAFGAIAIVVGCVMIGPWVVGTAARTARWLPLPLRLAVRDGARNRGRAAPAVAAIMAAVAGLTALAIGGASDFAQSRTEYVPKLPMGSTMITPPGGKSMTFRADVERQLPGVPDIPIQALPGQSSPCPKDTCPFLELASPEMAGDRFVDNVVGGAREARLLLGRDDPAVTAALAADKIVLFSDPEPGAVTINGSVQIWDGDQPQARVLRTVGGLPALRTSTIASVAAIVPPHVAARFGLPITTEAIGIDRADHRVTRDEQHRLAKRLGTTDEPQLVYVERGFQESFALPLLILAVAGAVLVVGGSLIATGLAAADALPDLATLSAVGARPRTRRLLMMSQAGFVAVLGSWLGILVGLVPGIAVARPLTIDYEGTADPALVPHHGVIVDIPWQLIGAIGLAVPLIAMIGAALFTRARLPTIRRLTT</sequence>
<evidence type="ECO:0000256" key="5">
    <source>
        <dbReference type="ARBA" id="ARBA00023136"/>
    </source>
</evidence>
<dbReference type="AlphaFoldDB" id="A0A939T8R6"/>
<feature type="transmembrane region" description="Helical" evidence="7">
    <location>
        <begin position="21"/>
        <end position="43"/>
    </location>
</feature>
<dbReference type="GO" id="GO:0005886">
    <property type="term" value="C:plasma membrane"/>
    <property type="evidence" value="ECO:0007669"/>
    <property type="project" value="UniProtKB-SubCell"/>
</dbReference>
<comment type="subcellular location">
    <subcellularLocation>
        <location evidence="1">Cell membrane</location>
        <topology evidence="1">Multi-pass membrane protein</topology>
    </subcellularLocation>
</comment>
<feature type="domain" description="ABC3 transporter permease C-terminal" evidence="8">
    <location>
        <begin position="290"/>
        <end position="405"/>
    </location>
</feature>
<name>A0A939T8R6_9ACTN</name>